<evidence type="ECO:0000313" key="2">
    <source>
        <dbReference type="EMBL" id="CAH0385455.1"/>
    </source>
</evidence>
<dbReference type="PANTHER" id="PTHR36696">
    <property type="entry name" value="AGAP012002-PA"/>
    <property type="match status" value="1"/>
</dbReference>
<sequence>MSVTSKTGLLLSAKTPTCKRVKEPKPIEFKNIATPAPFMLRPFAGLYNPFPYGCSVLCNHPADFEAKGIVKRAKLAWAQELKAGGLESRRLERLESEGALRALGALGALDSGELGAVPDELFRRYTDTDSRAATPAPTTTSMLTSSAGGDAHGGRRCVTPDPSLDPAAPQERTCLVLDLRRSQSHETLTWPQEKFEQSEKAMRSQTRSQTPSSLSSKSRVSSKKSKKSAPTKETPEKAPPQKAAPVPDVIKAHIKMENDKLNSQLQLPSTPTNKDQGGASDKEEEESLVRRRGKPRKKRNKHSQGDMSSELNQEFKGLAEPGETQISAFVSDSRVGSARHSVNTVSAVAPEEGDTLAPAPSREPPEDSIGEPPVSFIQPEILKHLQREIDIQVVDNEFNIRRQKALAEALRMNAAKTDQAPGIEVRAVKNEIESNVNSAQNLLNLPRTFSRQSARFELPLDTSTLARMTPLEYINQHVIVTRDRRLFYNLVFECNEQNVEMTRKDALHLTKRYMDTQRIKPALSQMMGRQLSEEDLSDFERLVGWQDVQSIDFRTWSGISALCERLLGPKYCTKYPSKEEDRCHDIEKADFDTLDRKLKLFKIGPRLVEILTKIKDSG</sequence>
<reference evidence="2" key="1">
    <citation type="submission" date="2021-12" db="EMBL/GenBank/DDBJ databases">
        <authorList>
            <person name="King R."/>
        </authorList>
    </citation>
    <scope>NUCLEOTIDE SEQUENCE</scope>
</reference>
<keyword evidence="3" id="KW-1185">Reference proteome</keyword>
<evidence type="ECO:0000313" key="3">
    <source>
        <dbReference type="Proteomes" id="UP001152759"/>
    </source>
</evidence>
<feature type="compositionally biased region" description="Low complexity" evidence="1">
    <location>
        <begin position="131"/>
        <end position="147"/>
    </location>
</feature>
<proteinExistence type="predicted"/>
<feature type="compositionally biased region" description="Basic residues" evidence="1">
    <location>
        <begin position="220"/>
        <end position="229"/>
    </location>
</feature>
<feature type="region of interest" description="Disordered" evidence="1">
    <location>
        <begin position="185"/>
        <end position="246"/>
    </location>
</feature>
<protein>
    <submittedName>
        <fullName evidence="2">Uncharacterized protein</fullName>
    </submittedName>
</protein>
<feature type="compositionally biased region" description="Basic residues" evidence="1">
    <location>
        <begin position="290"/>
        <end position="302"/>
    </location>
</feature>
<feature type="compositionally biased region" description="Polar residues" evidence="1">
    <location>
        <begin position="261"/>
        <end position="275"/>
    </location>
</feature>
<dbReference type="AlphaFoldDB" id="A0A9P0A744"/>
<dbReference type="EMBL" id="OU963863">
    <property type="protein sequence ID" value="CAH0385455.1"/>
    <property type="molecule type" value="Genomic_DNA"/>
</dbReference>
<gene>
    <name evidence="2" type="ORF">BEMITA_LOCUS4679</name>
</gene>
<organism evidence="2 3">
    <name type="scientific">Bemisia tabaci</name>
    <name type="common">Sweetpotato whitefly</name>
    <name type="synonym">Aleurodes tabaci</name>
    <dbReference type="NCBI Taxonomy" id="7038"/>
    <lineage>
        <taxon>Eukaryota</taxon>
        <taxon>Metazoa</taxon>
        <taxon>Ecdysozoa</taxon>
        <taxon>Arthropoda</taxon>
        <taxon>Hexapoda</taxon>
        <taxon>Insecta</taxon>
        <taxon>Pterygota</taxon>
        <taxon>Neoptera</taxon>
        <taxon>Paraneoptera</taxon>
        <taxon>Hemiptera</taxon>
        <taxon>Sternorrhyncha</taxon>
        <taxon>Aleyrodoidea</taxon>
        <taxon>Aleyrodidae</taxon>
        <taxon>Aleyrodinae</taxon>
        <taxon>Bemisia</taxon>
    </lineage>
</organism>
<accession>A0A9P0A744</accession>
<feature type="region of interest" description="Disordered" evidence="1">
    <location>
        <begin position="128"/>
        <end position="169"/>
    </location>
</feature>
<evidence type="ECO:0000256" key="1">
    <source>
        <dbReference type="SAM" id="MobiDB-lite"/>
    </source>
</evidence>
<feature type="region of interest" description="Disordered" evidence="1">
    <location>
        <begin position="261"/>
        <end position="311"/>
    </location>
</feature>
<feature type="compositionally biased region" description="Basic and acidic residues" evidence="1">
    <location>
        <begin position="193"/>
        <end position="202"/>
    </location>
</feature>
<dbReference type="Proteomes" id="UP001152759">
    <property type="component" value="Chromosome 2"/>
</dbReference>
<dbReference type="PANTHER" id="PTHR36696:SF1">
    <property type="entry name" value="EF-HAND DOMAIN-CONTAINING PROTEIN"/>
    <property type="match status" value="1"/>
</dbReference>
<name>A0A9P0A744_BEMTA</name>
<feature type="region of interest" description="Disordered" evidence="1">
    <location>
        <begin position="344"/>
        <end position="372"/>
    </location>
</feature>